<dbReference type="PANTHER" id="PTHR43156">
    <property type="entry name" value="STAGE II SPORULATION PROTEIN E-RELATED"/>
    <property type="match status" value="1"/>
</dbReference>
<feature type="domain" description="GAF" evidence="2">
    <location>
        <begin position="26"/>
        <end position="172"/>
    </location>
</feature>
<dbReference type="PANTHER" id="PTHR43156:SF2">
    <property type="entry name" value="STAGE II SPORULATION PROTEIN E"/>
    <property type="match status" value="1"/>
</dbReference>
<accession>A0A346Y4Y5</accession>
<dbReference type="InterPro" id="IPR029016">
    <property type="entry name" value="GAF-like_dom_sf"/>
</dbReference>
<dbReference type="Pfam" id="PF07228">
    <property type="entry name" value="SpoIIE"/>
    <property type="match status" value="1"/>
</dbReference>
<evidence type="ECO:0000256" key="1">
    <source>
        <dbReference type="ARBA" id="ARBA00022801"/>
    </source>
</evidence>
<dbReference type="InterPro" id="IPR001932">
    <property type="entry name" value="PPM-type_phosphatase-like_dom"/>
</dbReference>
<dbReference type="GO" id="GO:0016791">
    <property type="term" value="F:phosphatase activity"/>
    <property type="evidence" value="ECO:0007669"/>
    <property type="project" value="TreeGrafter"/>
</dbReference>
<dbReference type="SUPFAM" id="SSF81606">
    <property type="entry name" value="PP2C-like"/>
    <property type="match status" value="1"/>
</dbReference>
<evidence type="ECO:0000313" key="4">
    <source>
        <dbReference type="EMBL" id="AXV09532.1"/>
    </source>
</evidence>
<name>A0A346Y4Y5_9ACTN</name>
<dbReference type="Gene3D" id="3.30.450.40">
    <property type="match status" value="1"/>
</dbReference>
<dbReference type="SMART" id="SM00331">
    <property type="entry name" value="PP2C_SIG"/>
    <property type="match status" value="1"/>
</dbReference>
<dbReference type="EMBL" id="CP031165">
    <property type="protein sequence ID" value="AXV09532.1"/>
    <property type="molecule type" value="Genomic_DNA"/>
</dbReference>
<dbReference type="KEGG" id="euz:DVS28_a4875"/>
<organism evidence="4 5">
    <name type="scientific">Euzebya pacifica</name>
    <dbReference type="NCBI Taxonomy" id="1608957"/>
    <lineage>
        <taxon>Bacteria</taxon>
        <taxon>Bacillati</taxon>
        <taxon>Actinomycetota</taxon>
        <taxon>Nitriliruptoria</taxon>
        <taxon>Euzebyales</taxon>
    </lineage>
</organism>
<dbReference type="InterPro" id="IPR036457">
    <property type="entry name" value="PPM-type-like_dom_sf"/>
</dbReference>
<dbReference type="InterPro" id="IPR003018">
    <property type="entry name" value="GAF"/>
</dbReference>
<dbReference type="InterPro" id="IPR052016">
    <property type="entry name" value="Bact_Sigma-Reg"/>
</dbReference>
<keyword evidence="5" id="KW-1185">Reference proteome</keyword>
<gene>
    <name evidence="4" type="ORF">DVS28_a4875</name>
</gene>
<reference evidence="4 5" key="1">
    <citation type="submission" date="2018-09" db="EMBL/GenBank/DDBJ databases">
        <title>Complete genome sequence of Euzebya sp. DY32-46 isolated from seawater of Pacific Ocean.</title>
        <authorList>
            <person name="Xu L."/>
            <person name="Wu Y.-H."/>
            <person name="Xu X.-W."/>
        </authorList>
    </citation>
    <scope>NUCLEOTIDE SEQUENCE [LARGE SCALE GENOMIC DNA]</scope>
    <source>
        <strain evidence="4 5">DY32-46</strain>
    </source>
</reference>
<feature type="domain" description="PPM-type phosphatase" evidence="3">
    <location>
        <begin position="191"/>
        <end position="401"/>
    </location>
</feature>
<evidence type="ECO:0000313" key="5">
    <source>
        <dbReference type="Proteomes" id="UP000264006"/>
    </source>
</evidence>
<dbReference type="Pfam" id="PF01590">
    <property type="entry name" value="GAF"/>
    <property type="match status" value="1"/>
</dbReference>
<evidence type="ECO:0000259" key="3">
    <source>
        <dbReference type="SMART" id="SM00331"/>
    </source>
</evidence>
<dbReference type="Gene3D" id="3.60.40.10">
    <property type="entry name" value="PPM-type phosphatase domain"/>
    <property type="match status" value="1"/>
</dbReference>
<dbReference type="SMART" id="SM00065">
    <property type="entry name" value="GAF"/>
    <property type="match status" value="1"/>
</dbReference>
<proteinExistence type="predicted"/>
<keyword evidence="1" id="KW-0378">Hydrolase</keyword>
<evidence type="ECO:0000259" key="2">
    <source>
        <dbReference type="SMART" id="SM00065"/>
    </source>
</evidence>
<dbReference type="Proteomes" id="UP000264006">
    <property type="component" value="Chromosome"/>
</dbReference>
<protein>
    <submittedName>
        <fullName evidence="4">Serine phosphatase RsbU, regulator of sigma subunit</fullName>
    </submittedName>
</protein>
<sequence>MGTSSPAAQDRGRLEALRRSGLLGGDTFHRLDRLTRLASSLTGAPVSLISMVDEDRQYFTSQHGLHEPWASDRQTPLSHSVCQTVVASEDPVVIDDLGADPGWADHPARHDIGVEAYCGVPIRDPDGHVLGSFCVIDSERRVWDVRTVDILEQLAALVTETVDANRDYSTMVHDLQRRLIPDQLPVHPGGRLQGKYRPVIDTDDVGGDFYDAFLRADGQMDVVVGDVVGHGVTSTHAAAQLRAAARAVFAGQSPTPADTINRIETACGDLPGCEGAALVVMRISADGRTVRWARAGAMPPVVTGPNPRVLMQGASPPLGVGPCVHDPSCEVRLEDGEGLMLFTDGLVERRDEDLDAGFLRLMTCCREGAALAPDCDVYTLAQKVCPHATQSDDLALVHWAPHAA</sequence>
<dbReference type="AlphaFoldDB" id="A0A346Y4Y5"/>
<dbReference type="SUPFAM" id="SSF55781">
    <property type="entry name" value="GAF domain-like"/>
    <property type="match status" value="1"/>
</dbReference>